<feature type="compositionally biased region" description="Basic and acidic residues" evidence="1">
    <location>
        <begin position="22"/>
        <end position="35"/>
    </location>
</feature>
<feature type="compositionally biased region" description="Pro residues" evidence="1">
    <location>
        <begin position="117"/>
        <end position="131"/>
    </location>
</feature>
<gene>
    <name evidence="2" type="ORF">U9M48_010794</name>
</gene>
<name>A0AAQ3WGM4_PASNO</name>
<dbReference type="AlphaFoldDB" id="A0AAQ3WGM4"/>
<reference evidence="2 3" key="1">
    <citation type="submission" date="2024-02" db="EMBL/GenBank/DDBJ databases">
        <title>High-quality chromosome-scale genome assembly of Pensacola bahiagrass (Paspalum notatum Flugge var. saurae).</title>
        <authorList>
            <person name="Vega J.M."/>
            <person name="Podio M."/>
            <person name="Orjuela J."/>
            <person name="Siena L.A."/>
            <person name="Pessino S.C."/>
            <person name="Combes M.C."/>
            <person name="Mariac C."/>
            <person name="Albertini E."/>
            <person name="Pupilli F."/>
            <person name="Ortiz J.P.A."/>
            <person name="Leblanc O."/>
        </authorList>
    </citation>
    <scope>NUCLEOTIDE SEQUENCE [LARGE SCALE GENOMIC DNA]</scope>
    <source>
        <strain evidence="2">R1</strain>
        <tissue evidence="2">Leaf</tissue>
    </source>
</reference>
<evidence type="ECO:0000313" key="2">
    <source>
        <dbReference type="EMBL" id="WVZ60820.1"/>
    </source>
</evidence>
<proteinExistence type="predicted"/>
<keyword evidence="3" id="KW-1185">Reference proteome</keyword>
<evidence type="ECO:0000256" key="1">
    <source>
        <dbReference type="SAM" id="MobiDB-lite"/>
    </source>
</evidence>
<accession>A0AAQ3WGM4</accession>
<feature type="compositionally biased region" description="Basic residues" evidence="1">
    <location>
        <begin position="85"/>
        <end position="94"/>
    </location>
</feature>
<protein>
    <submittedName>
        <fullName evidence="2">Uncharacterized protein</fullName>
    </submittedName>
</protein>
<feature type="compositionally biased region" description="Basic and acidic residues" evidence="1">
    <location>
        <begin position="55"/>
        <end position="84"/>
    </location>
</feature>
<sequence>MRRLGGSLREAGGDIGLEAEEDTRGGGDDDNARSGDEEDDALLRRQRRRPCGGGSDRRHEERRSVTRKGRIDLALEERGAERYVARKTKMRAHRSSAPPVIGSRGGRGPGAEELFNPPSPSLLSPSPPHPTGPGASEGDGCRLVFGDAVPTTNPSFSWRLVLSRRPSRTRNLSGKS</sequence>
<dbReference type="Proteomes" id="UP001341281">
    <property type="component" value="Chromosome 02"/>
</dbReference>
<dbReference type="EMBL" id="CP144746">
    <property type="protein sequence ID" value="WVZ60820.1"/>
    <property type="molecule type" value="Genomic_DNA"/>
</dbReference>
<evidence type="ECO:0000313" key="3">
    <source>
        <dbReference type="Proteomes" id="UP001341281"/>
    </source>
</evidence>
<feature type="region of interest" description="Disordered" evidence="1">
    <location>
        <begin position="1"/>
        <end position="155"/>
    </location>
</feature>
<organism evidence="2 3">
    <name type="scientific">Paspalum notatum var. saurae</name>
    <dbReference type="NCBI Taxonomy" id="547442"/>
    <lineage>
        <taxon>Eukaryota</taxon>
        <taxon>Viridiplantae</taxon>
        <taxon>Streptophyta</taxon>
        <taxon>Embryophyta</taxon>
        <taxon>Tracheophyta</taxon>
        <taxon>Spermatophyta</taxon>
        <taxon>Magnoliopsida</taxon>
        <taxon>Liliopsida</taxon>
        <taxon>Poales</taxon>
        <taxon>Poaceae</taxon>
        <taxon>PACMAD clade</taxon>
        <taxon>Panicoideae</taxon>
        <taxon>Andropogonodae</taxon>
        <taxon>Paspaleae</taxon>
        <taxon>Paspalinae</taxon>
        <taxon>Paspalum</taxon>
    </lineage>
</organism>